<organism evidence="3 4">
    <name type="scientific">Micromonospora pisi</name>
    <dbReference type="NCBI Taxonomy" id="589240"/>
    <lineage>
        <taxon>Bacteria</taxon>
        <taxon>Bacillati</taxon>
        <taxon>Actinomycetota</taxon>
        <taxon>Actinomycetes</taxon>
        <taxon>Micromonosporales</taxon>
        <taxon>Micromonosporaceae</taxon>
        <taxon>Micromonospora</taxon>
    </lineage>
</organism>
<accession>A0A495JHA1</accession>
<dbReference type="SFLD" id="SFLDG01018">
    <property type="entry name" value="Squalene/Phytoene_Synthase_Lik"/>
    <property type="match status" value="1"/>
</dbReference>
<dbReference type="CDD" id="cd00683">
    <property type="entry name" value="Trans_IPPS_HH"/>
    <property type="match status" value="1"/>
</dbReference>
<protein>
    <submittedName>
        <fullName evidence="3">Farnesyl-diphosphate farnesyltransferase</fullName>
    </submittedName>
</protein>
<dbReference type="SFLD" id="SFLDS00005">
    <property type="entry name" value="Isoprenoid_Synthase_Type_I"/>
    <property type="match status" value="1"/>
</dbReference>
<dbReference type="SFLD" id="SFLDG01212">
    <property type="entry name" value="Phytoene_synthase_like"/>
    <property type="match status" value="1"/>
</dbReference>
<evidence type="ECO:0000256" key="2">
    <source>
        <dbReference type="ARBA" id="ARBA00022679"/>
    </source>
</evidence>
<dbReference type="RefSeq" id="WP_121156637.1">
    <property type="nucleotide sequence ID" value="NZ_RBKT01000001.1"/>
</dbReference>
<dbReference type="EMBL" id="RBKT01000001">
    <property type="protein sequence ID" value="RKR87948.1"/>
    <property type="molecule type" value="Genomic_DNA"/>
</dbReference>
<dbReference type="InterPro" id="IPR044843">
    <property type="entry name" value="Trans_IPPS_bact-type"/>
</dbReference>
<name>A0A495JHA1_9ACTN</name>
<dbReference type="OrthoDB" id="9807580at2"/>
<dbReference type="PROSITE" id="PS01045">
    <property type="entry name" value="SQUALEN_PHYTOEN_SYN_2"/>
    <property type="match status" value="1"/>
</dbReference>
<dbReference type="UniPathway" id="UPA00799"/>
<comment type="pathway">
    <text evidence="1">Carotenoid biosynthesis; phytoene biosynthesis.</text>
</comment>
<dbReference type="InterPro" id="IPR008949">
    <property type="entry name" value="Isoprenoid_synthase_dom_sf"/>
</dbReference>
<evidence type="ECO:0000313" key="3">
    <source>
        <dbReference type="EMBL" id="RKR87948.1"/>
    </source>
</evidence>
<dbReference type="GO" id="GO:0004311">
    <property type="term" value="F:geranylgeranyl diphosphate synthase activity"/>
    <property type="evidence" value="ECO:0007669"/>
    <property type="project" value="InterPro"/>
</dbReference>
<keyword evidence="2 3" id="KW-0808">Transferase</keyword>
<dbReference type="GO" id="GO:0051996">
    <property type="term" value="F:squalene synthase [NAD(P)H] activity"/>
    <property type="evidence" value="ECO:0007669"/>
    <property type="project" value="InterPro"/>
</dbReference>
<dbReference type="GO" id="GO:0016117">
    <property type="term" value="P:carotenoid biosynthetic process"/>
    <property type="evidence" value="ECO:0007669"/>
    <property type="project" value="UniProtKB-ARBA"/>
</dbReference>
<proteinExistence type="predicted"/>
<dbReference type="AlphaFoldDB" id="A0A495JHA1"/>
<dbReference type="InterPro" id="IPR019845">
    <property type="entry name" value="Squalene/phytoene_synthase_CS"/>
</dbReference>
<dbReference type="Proteomes" id="UP000277671">
    <property type="component" value="Unassembled WGS sequence"/>
</dbReference>
<comment type="caution">
    <text evidence="3">The sequence shown here is derived from an EMBL/GenBank/DDBJ whole genome shotgun (WGS) entry which is preliminary data.</text>
</comment>
<dbReference type="SUPFAM" id="SSF48576">
    <property type="entry name" value="Terpenoid synthases"/>
    <property type="match status" value="1"/>
</dbReference>
<evidence type="ECO:0000256" key="1">
    <source>
        <dbReference type="ARBA" id="ARBA00004684"/>
    </source>
</evidence>
<evidence type="ECO:0000313" key="4">
    <source>
        <dbReference type="Proteomes" id="UP000277671"/>
    </source>
</evidence>
<sequence length="298" mass="32569">MSAAGRSTVPSELDLAYRECERITRAEARNFSYGIRLLRPERRGALCAVYAVARRIDDIGDGDLPPAAKLARLDQVRAALRQLPEAGGDPVLLALADAGGRLPIPIDALGELVDGCLADVRGTRYDTFDDLVGYCRQVAGSIGRLSLGVFDVRPTVPRAVASELADTLGIALQLTNILRDIVEDRRDGRVYLPRVDLERFGCTLTPGIDGGLADPPERLAELVRWQAQRAERYYRTGLRLLPLLDRRSAACVAAMAGIYHRLLARIVADPQAVTRRRVSLPGWQKAYVAARAMTRSSA</sequence>
<dbReference type="InterPro" id="IPR002060">
    <property type="entry name" value="Squ/phyt_synthse"/>
</dbReference>
<dbReference type="Gene3D" id="1.10.600.10">
    <property type="entry name" value="Farnesyl Diphosphate Synthase"/>
    <property type="match status" value="1"/>
</dbReference>
<dbReference type="InterPro" id="IPR033904">
    <property type="entry name" value="Trans_IPPS_HH"/>
</dbReference>
<gene>
    <name evidence="3" type="ORF">BDK92_2251</name>
</gene>
<dbReference type="PANTHER" id="PTHR31480">
    <property type="entry name" value="BIFUNCTIONAL LYCOPENE CYCLASE/PHYTOENE SYNTHASE"/>
    <property type="match status" value="1"/>
</dbReference>
<keyword evidence="4" id="KW-1185">Reference proteome</keyword>
<dbReference type="Pfam" id="PF00494">
    <property type="entry name" value="SQS_PSY"/>
    <property type="match status" value="1"/>
</dbReference>
<reference evidence="3 4" key="1">
    <citation type="submission" date="2018-10" db="EMBL/GenBank/DDBJ databases">
        <title>Sequencing the genomes of 1000 actinobacteria strains.</title>
        <authorList>
            <person name="Klenk H.-P."/>
        </authorList>
    </citation>
    <scope>NUCLEOTIDE SEQUENCE [LARGE SCALE GENOMIC DNA]</scope>
    <source>
        <strain evidence="3 4">DSM 45175</strain>
    </source>
</reference>